<dbReference type="Proteomes" id="UP001066276">
    <property type="component" value="Chromosome 2_1"/>
</dbReference>
<organism evidence="2 3">
    <name type="scientific">Pleurodeles waltl</name>
    <name type="common">Iberian ribbed newt</name>
    <dbReference type="NCBI Taxonomy" id="8319"/>
    <lineage>
        <taxon>Eukaryota</taxon>
        <taxon>Metazoa</taxon>
        <taxon>Chordata</taxon>
        <taxon>Craniata</taxon>
        <taxon>Vertebrata</taxon>
        <taxon>Euteleostomi</taxon>
        <taxon>Amphibia</taxon>
        <taxon>Batrachia</taxon>
        <taxon>Caudata</taxon>
        <taxon>Salamandroidea</taxon>
        <taxon>Salamandridae</taxon>
        <taxon>Pleurodelinae</taxon>
        <taxon>Pleurodeles</taxon>
    </lineage>
</organism>
<evidence type="ECO:0000313" key="3">
    <source>
        <dbReference type="Proteomes" id="UP001066276"/>
    </source>
</evidence>
<feature type="non-terminal residue" evidence="2">
    <location>
        <position position="201"/>
    </location>
</feature>
<gene>
    <name evidence="2" type="ORF">NDU88_006936</name>
</gene>
<name>A0AAV7VR55_PLEWA</name>
<evidence type="ECO:0000256" key="1">
    <source>
        <dbReference type="SAM" id="MobiDB-lite"/>
    </source>
</evidence>
<proteinExistence type="predicted"/>
<feature type="compositionally biased region" description="Basic and acidic residues" evidence="1">
    <location>
        <begin position="192"/>
        <end position="201"/>
    </location>
</feature>
<dbReference type="AlphaFoldDB" id="A0AAV7VR55"/>
<reference evidence="2" key="1">
    <citation type="journal article" date="2022" name="bioRxiv">
        <title>Sequencing and chromosome-scale assembly of the giantPleurodeles waltlgenome.</title>
        <authorList>
            <person name="Brown T."/>
            <person name="Elewa A."/>
            <person name="Iarovenko S."/>
            <person name="Subramanian E."/>
            <person name="Araus A.J."/>
            <person name="Petzold A."/>
            <person name="Susuki M."/>
            <person name="Suzuki K.-i.T."/>
            <person name="Hayashi T."/>
            <person name="Toyoda A."/>
            <person name="Oliveira C."/>
            <person name="Osipova E."/>
            <person name="Leigh N.D."/>
            <person name="Simon A."/>
            <person name="Yun M.H."/>
        </authorList>
    </citation>
    <scope>NUCLEOTIDE SEQUENCE</scope>
    <source>
        <strain evidence="2">20211129_DDA</strain>
        <tissue evidence="2">Liver</tissue>
    </source>
</reference>
<dbReference type="EMBL" id="JANPWB010000003">
    <property type="protein sequence ID" value="KAJ1203142.1"/>
    <property type="molecule type" value="Genomic_DNA"/>
</dbReference>
<sequence length="201" mass="23142">NSEKDSPASITFVRRKISSAIDYVLINNAEMPLVRSFHIKFIEESDHFPQALELADKPELLQPSNDLMRPPAMFNLKRLKWREKDIAAEMDEAYQMAGSLEERKTRADMHQKESTLKGDWNKDWAMLSRSLLANFPATSNSTFQGTASISKRDRVSQPWFNKALRVQKLQIAQQTRKLVKSIHQGEGGDSMKAMKEKYRLD</sequence>
<feature type="non-terminal residue" evidence="2">
    <location>
        <position position="1"/>
    </location>
</feature>
<feature type="region of interest" description="Disordered" evidence="1">
    <location>
        <begin position="182"/>
        <end position="201"/>
    </location>
</feature>
<accession>A0AAV7VR55</accession>
<comment type="caution">
    <text evidence="2">The sequence shown here is derived from an EMBL/GenBank/DDBJ whole genome shotgun (WGS) entry which is preliminary data.</text>
</comment>
<protein>
    <submittedName>
        <fullName evidence="2">Uncharacterized protein</fullName>
    </submittedName>
</protein>
<evidence type="ECO:0000313" key="2">
    <source>
        <dbReference type="EMBL" id="KAJ1203142.1"/>
    </source>
</evidence>
<keyword evidence="3" id="KW-1185">Reference proteome</keyword>